<comment type="similarity">
    <text evidence="2">Belongs to the TRAFAC class TrmE-Era-EngA-EngB-Septin-like GTPase superfamily. AIG1/Toc34/Toc159-like paraseptin GTPase family. IAN subfamily.</text>
</comment>
<keyword evidence="6" id="KW-0175">Coiled coil</keyword>
<dbReference type="Proteomes" id="UP000694620">
    <property type="component" value="Unassembled WGS sequence"/>
</dbReference>
<dbReference type="InterPro" id="IPR027417">
    <property type="entry name" value="P-loop_NTPase"/>
</dbReference>
<dbReference type="Pfam" id="PF05049">
    <property type="entry name" value="IIGP"/>
    <property type="match status" value="1"/>
</dbReference>
<comment type="similarity">
    <text evidence="1">Belongs to the TRAFAC class dynamin-like GTPase superfamily. IRG family.</text>
</comment>
<keyword evidence="5" id="KW-0342">GTP-binding</keyword>
<dbReference type="FunFam" id="3.40.50.300:FF:000541">
    <property type="entry name" value="Immunity related GTPase M"/>
    <property type="match status" value="1"/>
</dbReference>
<dbReference type="GO" id="GO:0005525">
    <property type="term" value="F:GTP binding"/>
    <property type="evidence" value="ECO:0007669"/>
    <property type="project" value="UniProtKB-KW"/>
</dbReference>
<dbReference type="InterPro" id="IPR051515">
    <property type="entry name" value="IRG"/>
</dbReference>
<dbReference type="PANTHER" id="PTHR32341:SF10">
    <property type="entry name" value="INTERFERON-INDUCIBLE GTPASE 5"/>
    <property type="match status" value="1"/>
</dbReference>
<proteinExistence type="inferred from homology"/>
<dbReference type="InterPro" id="IPR007743">
    <property type="entry name" value="Immunity-related_GTPase-like"/>
</dbReference>
<dbReference type="Pfam" id="PF04548">
    <property type="entry name" value="AIG1"/>
    <property type="match status" value="1"/>
</dbReference>
<feature type="coiled-coil region" evidence="6">
    <location>
        <begin position="46"/>
        <end position="73"/>
    </location>
</feature>
<dbReference type="InterPro" id="IPR030385">
    <property type="entry name" value="G_IRG_dom"/>
</dbReference>
<name>A0A8C4TA10_ERPCA</name>
<reference evidence="9" key="2">
    <citation type="submission" date="2025-09" db="UniProtKB">
        <authorList>
            <consortium name="Ensembl"/>
        </authorList>
    </citation>
    <scope>IDENTIFICATION</scope>
</reference>
<dbReference type="Gene3D" id="3.40.50.300">
    <property type="entry name" value="P-loop containing nucleotide triphosphate hydrolases"/>
    <property type="match status" value="2"/>
</dbReference>
<dbReference type="FunFam" id="3.40.50.300:FF:000366">
    <property type="entry name" value="GTPase, IMAP family member 2"/>
    <property type="match status" value="1"/>
</dbReference>
<dbReference type="PROSITE" id="PS51720">
    <property type="entry name" value="G_AIG1"/>
    <property type="match status" value="1"/>
</dbReference>
<dbReference type="GO" id="GO:0016787">
    <property type="term" value="F:hydrolase activity"/>
    <property type="evidence" value="ECO:0007669"/>
    <property type="project" value="UniProtKB-KW"/>
</dbReference>
<evidence type="ECO:0000259" key="7">
    <source>
        <dbReference type="PROSITE" id="PS51716"/>
    </source>
</evidence>
<keyword evidence="10" id="KW-1185">Reference proteome</keyword>
<evidence type="ECO:0000313" key="10">
    <source>
        <dbReference type="Proteomes" id="UP000694620"/>
    </source>
</evidence>
<dbReference type="Pfam" id="PF25600">
    <property type="entry name" value="TRIM_CC"/>
    <property type="match status" value="1"/>
</dbReference>
<evidence type="ECO:0000256" key="4">
    <source>
        <dbReference type="ARBA" id="ARBA00022801"/>
    </source>
</evidence>
<dbReference type="PANTHER" id="PTHR32341">
    <property type="entry name" value="INTERFERON-INDUCIBLE GTPASE"/>
    <property type="match status" value="1"/>
</dbReference>
<evidence type="ECO:0000259" key="8">
    <source>
        <dbReference type="PROSITE" id="PS51720"/>
    </source>
</evidence>
<dbReference type="InterPro" id="IPR058030">
    <property type="entry name" value="TRIM8/14/16/25/29/45/65_CC"/>
</dbReference>
<accession>A0A8C4TA10</accession>
<evidence type="ECO:0000256" key="2">
    <source>
        <dbReference type="ARBA" id="ARBA00008535"/>
    </source>
</evidence>
<evidence type="ECO:0000256" key="6">
    <source>
        <dbReference type="SAM" id="Coils"/>
    </source>
</evidence>
<evidence type="ECO:0000313" key="9">
    <source>
        <dbReference type="Ensembl" id="ENSECRP00000028548.1"/>
    </source>
</evidence>
<keyword evidence="4" id="KW-0378">Hydrolase</keyword>
<dbReference type="Ensembl" id="ENSECRT00000029154.1">
    <property type="protein sequence ID" value="ENSECRP00000028548.1"/>
    <property type="gene ID" value="ENSECRG00000019328.1"/>
</dbReference>
<dbReference type="GO" id="GO:0016020">
    <property type="term" value="C:membrane"/>
    <property type="evidence" value="ECO:0007669"/>
    <property type="project" value="InterPro"/>
</dbReference>
<feature type="domain" description="IRG-type G" evidence="7">
    <location>
        <begin position="423"/>
        <end position="604"/>
    </location>
</feature>
<keyword evidence="3" id="KW-0547">Nucleotide-binding</keyword>
<reference evidence="9" key="1">
    <citation type="submission" date="2025-08" db="UniProtKB">
        <authorList>
            <consortium name="Ensembl"/>
        </authorList>
    </citation>
    <scope>IDENTIFICATION</scope>
</reference>
<sequence length="773" mass="88058">MIQVVKNSQKDEKDNVVVLCQKWTEAINKIGLDISTMIERKAMEIISQTDNLVKQLRAELAELRKRNTELAELSKADDHIHFLQEFPNVCSPPANEDAQCVTVNMDFSFKTIKNPAADIEDHINEMWKKKSEEIGQIVNGIIAFNVSPVIKKDLRIVLLGKCGVGKSSVGNKILGNDEFSVGNFSSTECEKREAIIDDRNITVIDTPCLFNEKITYQVKKSIELTFPGPNVFLMVLQFDNFTSEEKQMVTVLQEIFGEKVFKNTLVMFTHGDKLSSKSVKIFSHWHKDLRQLLDLCSNRHHIFDNAMEEDQKQRNELLEKIDQMMQLNESQYYIADQENDLEVKMEQQMEKSLPDPSDFGANLPMEEINKCPRCQKKTDSLIPAFSSFCNKTEAEELASLYNENGIEALVFRVKEMKNDLEKRTLNIAVAGGHNTGKSALISAIKGFTLELASEMGNRSREHTQVATPYLHPMIPTVCFWDLPGFGTPMFQANKYSELLNLTKYDLLIIVIGNEFTETDFHLAKQMKTARKRLYFVHSKMDIEMDILRRQQREEGRDRVLEEIRQDHIKNLEKNDLESNEIFLLSSSCPDDFDFYKFCSTLESELNENKRHTFLLSHPSFFTSVIRKKHSSLVGSFIVGGAFSAFFGAVPAFGPSLNIPFLTKVLSHIRENFGLNDESLSRLADTVGTSLEMLKAEITDPLISDINFQTVSRHFQSNATVTRMIAYEAAHLFPFFGSTCAMPLSFRSDYLILKESLNAFTDSAVRVMIKALDC</sequence>
<dbReference type="InterPro" id="IPR006703">
    <property type="entry name" value="G_AIG1"/>
</dbReference>
<evidence type="ECO:0000256" key="5">
    <source>
        <dbReference type="ARBA" id="ARBA00023134"/>
    </source>
</evidence>
<feature type="domain" description="AIG1-type G" evidence="8">
    <location>
        <begin position="151"/>
        <end position="342"/>
    </location>
</feature>
<organism evidence="9 10">
    <name type="scientific">Erpetoichthys calabaricus</name>
    <name type="common">Rope fish</name>
    <name type="synonym">Calamoichthys calabaricus</name>
    <dbReference type="NCBI Taxonomy" id="27687"/>
    <lineage>
        <taxon>Eukaryota</taxon>
        <taxon>Metazoa</taxon>
        <taxon>Chordata</taxon>
        <taxon>Craniata</taxon>
        <taxon>Vertebrata</taxon>
        <taxon>Euteleostomi</taxon>
        <taxon>Actinopterygii</taxon>
        <taxon>Polypteriformes</taxon>
        <taxon>Polypteridae</taxon>
        <taxon>Erpetoichthys</taxon>
    </lineage>
</organism>
<dbReference type="SUPFAM" id="SSF52540">
    <property type="entry name" value="P-loop containing nucleoside triphosphate hydrolases"/>
    <property type="match status" value="2"/>
</dbReference>
<dbReference type="GeneTree" id="ENSGT01120000271858"/>
<protein>
    <submittedName>
        <fullName evidence="9">Uncharacterized LOC114644119</fullName>
    </submittedName>
</protein>
<evidence type="ECO:0000256" key="3">
    <source>
        <dbReference type="ARBA" id="ARBA00022741"/>
    </source>
</evidence>
<evidence type="ECO:0000256" key="1">
    <source>
        <dbReference type="ARBA" id="ARBA00005429"/>
    </source>
</evidence>
<dbReference type="PROSITE" id="PS51716">
    <property type="entry name" value="G_IRG"/>
    <property type="match status" value="1"/>
</dbReference>
<dbReference type="AlphaFoldDB" id="A0A8C4TA10"/>